<dbReference type="InterPro" id="IPR014922">
    <property type="entry name" value="YdhG-like"/>
</dbReference>
<gene>
    <name evidence="2" type="ORF">DZC73_04055</name>
</gene>
<dbReference type="SUPFAM" id="SSF159888">
    <property type="entry name" value="YdhG-like"/>
    <property type="match status" value="1"/>
</dbReference>
<dbReference type="Proteomes" id="UP000267464">
    <property type="component" value="Unassembled WGS sequence"/>
</dbReference>
<keyword evidence="3" id="KW-1185">Reference proteome</keyword>
<dbReference type="RefSeq" id="WP_124538887.1">
    <property type="nucleotide sequence ID" value="NZ_QUSW01000001.1"/>
</dbReference>
<reference evidence="2 3" key="2">
    <citation type="submission" date="2018-12" db="EMBL/GenBank/DDBJ databases">
        <title>Rhizobacter gummiphilus sp. nov., a rubber-degrading bacterium isolated from the soil of a botanical garden in Japan.</title>
        <authorList>
            <person name="Shunsuke S.S."/>
        </authorList>
    </citation>
    <scope>NUCLEOTIDE SEQUENCE [LARGE SCALE GENOMIC DNA]</scope>
    <source>
        <strain evidence="2 3">S-16</strain>
    </source>
</reference>
<accession>A0A3N7K5L9</accession>
<evidence type="ECO:0000313" key="2">
    <source>
        <dbReference type="EMBL" id="RQP26215.1"/>
    </source>
</evidence>
<dbReference type="Pfam" id="PF08818">
    <property type="entry name" value="DUF1801"/>
    <property type="match status" value="1"/>
</dbReference>
<reference evidence="2 3" key="1">
    <citation type="submission" date="2018-08" db="EMBL/GenBank/DDBJ databases">
        <authorList>
            <person name="Khan S.A."/>
            <person name="Jeon C.O."/>
            <person name="Chun B.H."/>
            <person name="Jeong S.E."/>
        </authorList>
    </citation>
    <scope>NUCLEOTIDE SEQUENCE [LARGE SCALE GENOMIC DNA]</scope>
    <source>
        <strain evidence="2 3">S-16</strain>
    </source>
</reference>
<dbReference type="OrthoDB" id="7619808at2"/>
<protein>
    <submittedName>
        <fullName evidence="2">DUF1801 domain-containing protein</fullName>
    </submittedName>
</protein>
<dbReference type="EMBL" id="QUSW01000001">
    <property type="protein sequence ID" value="RQP26215.1"/>
    <property type="molecule type" value="Genomic_DNA"/>
</dbReference>
<evidence type="ECO:0000259" key="1">
    <source>
        <dbReference type="Pfam" id="PF08818"/>
    </source>
</evidence>
<evidence type="ECO:0000313" key="3">
    <source>
        <dbReference type="Proteomes" id="UP000267464"/>
    </source>
</evidence>
<organism evidence="2 3">
    <name type="scientific">Piscinibacter terrae</name>
    <dbReference type="NCBI Taxonomy" id="2496871"/>
    <lineage>
        <taxon>Bacteria</taxon>
        <taxon>Pseudomonadati</taxon>
        <taxon>Pseudomonadota</taxon>
        <taxon>Betaproteobacteria</taxon>
        <taxon>Burkholderiales</taxon>
        <taxon>Sphaerotilaceae</taxon>
        <taxon>Piscinibacter</taxon>
    </lineage>
</organism>
<proteinExistence type="predicted"/>
<name>A0A3N7K5L9_9BURK</name>
<sequence length="134" mass="15248">MRSILRPAALIETWFDNLRPEQRDLARILRALVQDASSELVQTVKWGNLMFTHEGTHAVAIVMHKDHANLQIFNGASLSDQFPELEGTGRGMRHIRFRYRYPVDEDLVREVVQACVDLMALSPRTGPGALTEEH</sequence>
<dbReference type="Gene3D" id="3.90.1150.200">
    <property type="match status" value="1"/>
</dbReference>
<comment type="caution">
    <text evidence="2">The sequence shown here is derived from an EMBL/GenBank/DDBJ whole genome shotgun (WGS) entry which is preliminary data.</text>
</comment>
<feature type="domain" description="YdhG-like" evidence="1">
    <location>
        <begin position="22"/>
        <end position="114"/>
    </location>
</feature>
<dbReference type="AlphaFoldDB" id="A0A3N7K5L9"/>